<dbReference type="OrthoDB" id="9781059at2"/>
<evidence type="ECO:0000256" key="1">
    <source>
        <dbReference type="ARBA" id="ARBA00023012"/>
    </source>
</evidence>
<dbReference type="InterPro" id="IPR001789">
    <property type="entry name" value="Sig_transdc_resp-reg_receiver"/>
</dbReference>
<keyword evidence="2" id="KW-0597">Phosphoprotein</keyword>
<dbReference type="PROSITE" id="PS50110">
    <property type="entry name" value="RESPONSE_REGULATORY"/>
    <property type="match status" value="1"/>
</dbReference>
<reference evidence="5 6" key="1">
    <citation type="submission" date="2019-08" db="EMBL/GenBank/DDBJ databases">
        <title>Draft genome analysis of Rheinheimera tangshanensis isolated from the roots of fresh rice plants (Oryza sativa).</title>
        <authorList>
            <person name="Yu Q."/>
            <person name="Qi Y."/>
            <person name="Zhang H."/>
            <person name="Pu J."/>
        </authorList>
    </citation>
    <scope>NUCLEOTIDE SEQUENCE [LARGE SCALE GENOMIC DNA]</scope>
    <source>
        <strain evidence="5 6">JA3-B52</strain>
    </source>
</reference>
<dbReference type="Gene3D" id="3.40.50.2300">
    <property type="match status" value="1"/>
</dbReference>
<dbReference type="Pfam" id="PF00072">
    <property type="entry name" value="Response_reg"/>
    <property type="match status" value="1"/>
</dbReference>
<evidence type="ECO:0000256" key="2">
    <source>
        <dbReference type="PROSITE-ProRule" id="PRU00169"/>
    </source>
</evidence>
<dbReference type="GO" id="GO:0000156">
    <property type="term" value="F:phosphorelay response regulator activity"/>
    <property type="evidence" value="ECO:0007669"/>
    <property type="project" value="InterPro"/>
</dbReference>
<dbReference type="PANTHER" id="PTHR37299">
    <property type="entry name" value="TRANSCRIPTIONAL REGULATOR-RELATED"/>
    <property type="match status" value="1"/>
</dbReference>
<dbReference type="EMBL" id="VRLR01000007">
    <property type="protein sequence ID" value="TXK80194.1"/>
    <property type="molecule type" value="Genomic_DNA"/>
</dbReference>
<dbReference type="InterPro" id="IPR046947">
    <property type="entry name" value="LytR-like"/>
</dbReference>
<dbReference type="SUPFAM" id="SSF52172">
    <property type="entry name" value="CheY-like"/>
    <property type="match status" value="1"/>
</dbReference>
<dbReference type="SMART" id="SM00850">
    <property type="entry name" value="LytTR"/>
    <property type="match status" value="1"/>
</dbReference>
<feature type="domain" description="Response regulatory" evidence="3">
    <location>
        <begin position="2"/>
        <end position="118"/>
    </location>
</feature>
<organism evidence="5 6">
    <name type="scientific">Rheinheimera tangshanensis</name>
    <dbReference type="NCBI Taxonomy" id="400153"/>
    <lineage>
        <taxon>Bacteria</taxon>
        <taxon>Pseudomonadati</taxon>
        <taxon>Pseudomonadota</taxon>
        <taxon>Gammaproteobacteria</taxon>
        <taxon>Chromatiales</taxon>
        <taxon>Chromatiaceae</taxon>
        <taxon>Rheinheimera</taxon>
    </lineage>
</organism>
<feature type="modified residue" description="4-aspartylphosphate" evidence="2">
    <location>
        <position position="58"/>
    </location>
</feature>
<feature type="domain" description="HTH LytTR-type" evidence="4">
    <location>
        <begin position="141"/>
        <end position="248"/>
    </location>
</feature>
<name>A0A5C8LV45_9GAMM</name>
<evidence type="ECO:0000259" key="3">
    <source>
        <dbReference type="PROSITE" id="PS50110"/>
    </source>
</evidence>
<dbReference type="RefSeq" id="WP_147904511.1">
    <property type="nucleotide sequence ID" value="NZ_BAAAGC010000009.1"/>
</dbReference>
<dbReference type="SMART" id="SM00448">
    <property type="entry name" value="REC"/>
    <property type="match status" value="1"/>
</dbReference>
<dbReference type="Pfam" id="PF04397">
    <property type="entry name" value="LytTR"/>
    <property type="match status" value="1"/>
</dbReference>
<protein>
    <submittedName>
        <fullName evidence="5">Response regulator transcription factor</fullName>
    </submittedName>
</protein>
<accession>A0A5C8LV45</accession>
<dbReference type="PANTHER" id="PTHR37299:SF1">
    <property type="entry name" value="STAGE 0 SPORULATION PROTEIN A HOMOLOG"/>
    <property type="match status" value="1"/>
</dbReference>
<sequence>MKVLIIEDEPLAAEKLAGYLTRYQPDVEVIAQLSSVAQVLEFFAAEPKAQQLDLIFSDVELSDGQTFTALEQLDLPCPVLFTTAYDQYWMQVFQYQAVDYLLKPFSYPRFAEAMLNFAQLKHKLQQPAFTTAAAPAYKKRFLLRKGQSLSILPVADILLIRAANGVLLATDKNNSVHILTEANLGDIETQLDPSEFFRLNRSDIIHISSILQVEPYNKESVAVVLSCEKEPAISSKTRTALFRKWLNQ</sequence>
<dbReference type="Proteomes" id="UP000321814">
    <property type="component" value="Unassembled WGS sequence"/>
</dbReference>
<comment type="caution">
    <text evidence="5">The sequence shown here is derived from an EMBL/GenBank/DDBJ whole genome shotgun (WGS) entry which is preliminary data.</text>
</comment>
<dbReference type="PROSITE" id="PS50930">
    <property type="entry name" value="HTH_LYTTR"/>
    <property type="match status" value="1"/>
</dbReference>
<proteinExistence type="predicted"/>
<dbReference type="Gene3D" id="2.40.50.1020">
    <property type="entry name" value="LytTr DNA-binding domain"/>
    <property type="match status" value="1"/>
</dbReference>
<dbReference type="GO" id="GO:0003677">
    <property type="term" value="F:DNA binding"/>
    <property type="evidence" value="ECO:0007669"/>
    <property type="project" value="InterPro"/>
</dbReference>
<keyword evidence="6" id="KW-1185">Reference proteome</keyword>
<dbReference type="InterPro" id="IPR007492">
    <property type="entry name" value="LytTR_DNA-bd_dom"/>
</dbReference>
<gene>
    <name evidence="5" type="ORF">FU839_11710</name>
</gene>
<evidence type="ECO:0000259" key="4">
    <source>
        <dbReference type="PROSITE" id="PS50930"/>
    </source>
</evidence>
<evidence type="ECO:0000313" key="5">
    <source>
        <dbReference type="EMBL" id="TXK80194.1"/>
    </source>
</evidence>
<keyword evidence="1" id="KW-0902">Two-component regulatory system</keyword>
<dbReference type="InterPro" id="IPR011006">
    <property type="entry name" value="CheY-like_superfamily"/>
</dbReference>
<evidence type="ECO:0000313" key="6">
    <source>
        <dbReference type="Proteomes" id="UP000321814"/>
    </source>
</evidence>
<dbReference type="AlphaFoldDB" id="A0A5C8LV45"/>